<feature type="signal peptide" evidence="1">
    <location>
        <begin position="1"/>
        <end position="20"/>
    </location>
</feature>
<accession>A0ABN5IW29</accession>
<evidence type="ECO:0000313" key="2">
    <source>
        <dbReference type="EMBL" id="AVQ03057.1"/>
    </source>
</evidence>
<feature type="chain" id="PRO_5047002509" description="Lipoprotein" evidence="1">
    <location>
        <begin position="21"/>
        <end position="153"/>
    </location>
</feature>
<dbReference type="PROSITE" id="PS51257">
    <property type="entry name" value="PROKAR_LIPOPROTEIN"/>
    <property type="match status" value="1"/>
</dbReference>
<name>A0ABN5IW29_9CAUL</name>
<dbReference type="RefSeq" id="WP_013080040.1">
    <property type="nucleotide sequence ID" value="NZ_CP027850.1"/>
</dbReference>
<keyword evidence="1" id="KW-0732">Signal</keyword>
<dbReference type="EMBL" id="CP027850">
    <property type="protein sequence ID" value="AVQ03057.1"/>
    <property type="molecule type" value="Genomic_DNA"/>
</dbReference>
<organism evidence="2 3">
    <name type="scientific">Caulobacter segnis</name>
    <dbReference type="NCBI Taxonomy" id="88688"/>
    <lineage>
        <taxon>Bacteria</taxon>
        <taxon>Pseudomonadati</taxon>
        <taxon>Pseudomonadota</taxon>
        <taxon>Alphaproteobacteria</taxon>
        <taxon>Caulobacterales</taxon>
        <taxon>Caulobacteraceae</taxon>
        <taxon>Caulobacter</taxon>
    </lineage>
</organism>
<evidence type="ECO:0000313" key="3">
    <source>
        <dbReference type="Proteomes" id="UP000240527"/>
    </source>
</evidence>
<gene>
    <name evidence="2" type="ORF">B7G68_15085</name>
</gene>
<evidence type="ECO:0008006" key="4">
    <source>
        <dbReference type="Google" id="ProtNLM"/>
    </source>
</evidence>
<proteinExistence type="predicted"/>
<keyword evidence="3" id="KW-1185">Reference proteome</keyword>
<sequence length="153" mass="15703">MARRLALVVIAAAGLSACSAKLPADINEAALTQAIGKSIGSPSTCVIVADAQGRTVWRGGGYITCSRNLPTCQGGETTTAAEVLKAGLGKPARFTSCPTTGANTVGWAVGPVPTGEGKPQRDLTYVAVMEGERALPGLEIKERAERAFEKAGF</sequence>
<reference evidence="2 3" key="1">
    <citation type="journal article" date="2015" name="Biotechnol. Bioeng.">
        <title>Genome sequence and phenotypic characterization of Caulobacter segnis.</title>
        <authorList>
            <person name="Patel S."/>
            <person name="Fletcher B."/>
            <person name="Scott D.C."/>
            <person name="Ely B."/>
        </authorList>
    </citation>
    <scope>NUCLEOTIDE SEQUENCE [LARGE SCALE GENOMIC DNA]</scope>
    <source>
        <strain evidence="2 3">TK0059</strain>
    </source>
</reference>
<evidence type="ECO:0000256" key="1">
    <source>
        <dbReference type="SAM" id="SignalP"/>
    </source>
</evidence>
<dbReference type="Proteomes" id="UP000240527">
    <property type="component" value="Chromosome"/>
</dbReference>
<protein>
    <recommendedName>
        <fullName evidence="4">Lipoprotein</fullName>
    </recommendedName>
</protein>